<evidence type="ECO:0000256" key="2">
    <source>
        <dbReference type="ARBA" id="ARBA00022729"/>
    </source>
</evidence>
<reference evidence="7 8" key="1">
    <citation type="journal article" date="2016" name="Genome Biol. Evol.">
        <title>Divergent and convergent evolution of fungal pathogenicity.</title>
        <authorList>
            <person name="Shang Y."/>
            <person name="Xiao G."/>
            <person name="Zheng P."/>
            <person name="Cen K."/>
            <person name="Zhan S."/>
            <person name="Wang C."/>
        </authorList>
    </citation>
    <scope>NUCLEOTIDE SEQUENCE [LARGE SCALE GENOMIC DNA]</scope>
    <source>
        <strain evidence="7 8">RCEF 2490</strain>
    </source>
</reference>
<feature type="chain" id="PRO_5007893676" evidence="6">
    <location>
        <begin position="25"/>
        <end position="691"/>
    </location>
</feature>
<evidence type="ECO:0000256" key="6">
    <source>
        <dbReference type="SAM" id="SignalP"/>
    </source>
</evidence>
<keyword evidence="7" id="KW-0378">Hydrolase</keyword>
<protein>
    <submittedName>
        <fullName evidence="7">Subtilisin-like serine protease</fullName>
    </submittedName>
</protein>
<evidence type="ECO:0000313" key="7">
    <source>
        <dbReference type="EMBL" id="KZZ88055.1"/>
    </source>
</evidence>
<evidence type="ECO:0000313" key="8">
    <source>
        <dbReference type="Proteomes" id="UP000078544"/>
    </source>
</evidence>
<evidence type="ECO:0000256" key="4">
    <source>
        <dbReference type="ARBA" id="ARBA00023157"/>
    </source>
</evidence>
<feature type="region of interest" description="Disordered" evidence="5">
    <location>
        <begin position="232"/>
        <end position="255"/>
    </location>
</feature>
<dbReference type="EMBL" id="AZGY01000032">
    <property type="protein sequence ID" value="KZZ88055.1"/>
    <property type="molecule type" value="Genomic_DNA"/>
</dbReference>
<accession>A0A167VV93</accession>
<keyword evidence="7" id="KW-0645">Protease</keyword>
<dbReference type="InterPro" id="IPR001144">
    <property type="entry name" value="Enterotoxin_A"/>
</dbReference>
<sequence>MKQHWGSFLTLTTLCLLWLGFGHARALQDGQHHLISRADDQPVKDIGKFVFRGDGRAPRQVRADGGFRPQGMRSRQDWDIVPEPYNMLRHYHGGPGGCNDEKAIRPGGKWRTAYVSLAQHESTSEHYGDENGWMYEIRALNNMIGDNFFDHEILALGGVHWSQIRRWRRNTPGAPWEWNPEYDRGLYENENDARNYEPTILASASGHFEDDGVADLFPSILRDGTPNIEQEIESDSEEGGDSDGPSAAKKPKVPRRRLNAMEVAQRWIRGVESLPRLFGEFPPNWVTPTSGAENFPGPIEQIFDVDELQAAFTLQHYIDEEQALRRLLGDDYSHLTDALAGCSHWFSGTRKRYALDSRLSAHDRHSRMAKCCKAYANINAALFSSALEKVPTRRAPCQRIRDVQFSIALSNDLTSGTSNTLGAIIQGPAGKAEFDFATDPERGFSTRVPINLKSAFGSDIISIHGIKNITLTAKGPDKIFFINDEWKVQDLSLHAKCADAGFEASDNNYVSINAKYQLPDHNPLIWGSGHYKQVVATLPISARQWAIRPPCAVIKDLHYWFKIGSGFFEFGDGADGKLSFQLGDGKPVRIGEDLDAGWSTVGRVNLKEVYGKEHIDIRDIKKLELLDEPSDAKGKQDEWKLQGISFWATCADKDVTINLAKWARMNIMLGEDHSKAVVYSDAVGPQDWAKA</sequence>
<feature type="compositionally biased region" description="Acidic residues" evidence="5">
    <location>
        <begin position="232"/>
        <end position="241"/>
    </location>
</feature>
<dbReference type="GO" id="GO:0006508">
    <property type="term" value="P:proteolysis"/>
    <property type="evidence" value="ECO:0007669"/>
    <property type="project" value="UniProtKB-KW"/>
</dbReference>
<dbReference type="GO" id="GO:0008233">
    <property type="term" value="F:peptidase activity"/>
    <property type="evidence" value="ECO:0007669"/>
    <property type="project" value="UniProtKB-KW"/>
</dbReference>
<keyword evidence="2 6" id="KW-0732">Signal</keyword>
<dbReference type="AlphaFoldDB" id="A0A167VV93"/>
<comment type="caution">
    <text evidence="7">The sequence shown here is derived from an EMBL/GenBank/DDBJ whole genome shotgun (WGS) entry which is preliminary data.</text>
</comment>
<dbReference type="SUPFAM" id="SSF56399">
    <property type="entry name" value="ADP-ribosylation"/>
    <property type="match status" value="1"/>
</dbReference>
<dbReference type="Proteomes" id="UP000078544">
    <property type="component" value="Unassembled WGS sequence"/>
</dbReference>
<keyword evidence="1" id="KW-0800">Toxin</keyword>
<keyword evidence="8" id="KW-1185">Reference proteome</keyword>
<keyword evidence="4" id="KW-1015">Disulfide bond</keyword>
<proteinExistence type="predicted"/>
<dbReference type="Gene3D" id="3.90.210.10">
    <property type="entry name" value="Heat-Labile Enterotoxin, subunit A"/>
    <property type="match status" value="1"/>
</dbReference>
<feature type="signal peptide" evidence="6">
    <location>
        <begin position="1"/>
        <end position="24"/>
    </location>
</feature>
<dbReference type="PRINTS" id="PR00771">
    <property type="entry name" value="ENTEROTOXINA"/>
</dbReference>
<dbReference type="OrthoDB" id="4924915at2759"/>
<dbReference type="GO" id="GO:0090729">
    <property type="term" value="F:toxin activity"/>
    <property type="evidence" value="ECO:0007669"/>
    <property type="project" value="UniProtKB-KW"/>
</dbReference>
<dbReference type="Pfam" id="PF01375">
    <property type="entry name" value="Enterotoxin_a"/>
    <property type="match status" value="1"/>
</dbReference>
<gene>
    <name evidence="7" type="ORF">AAL_08210</name>
</gene>
<name>A0A167VV93_9HYPO</name>
<keyword evidence="3" id="KW-0843">Virulence</keyword>
<evidence type="ECO:0000256" key="1">
    <source>
        <dbReference type="ARBA" id="ARBA00022656"/>
    </source>
</evidence>
<organism evidence="7 8">
    <name type="scientific">Moelleriella libera RCEF 2490</name>
    <dbReference type="NCBI Taxonomy" id="1081109"/>
    <lineage>
        <taxon>Eukaryota</taxon>
        <taxon>Fungi</taxon>
        <taxon>Dikarya</taxon>
        <taxon>Ascomycota</taxon>
        <taxon>Pezizomycotina</taxon>
        <taxon>Sordariomycetes</taxon>
        <taxon>Hypocreomycetidae</taxon>
        <taxon>Hypocreales</taxon>
        <taxon>Clavicipitaceae</taxon>
        <taxon>Moelleriella</taxon>
    </lineage>
</organism>
<evidence type="ECO:0000256" key="3">
    <source>
        <dbReference type="ARBA" id="ARBA00023026"/>
    </source>
</evidence>
<evidence type="ECO:0000256" key="5">
    <source>
        <dbReference type="SAM" id="MobiDB-lite"/>
    </source>
</evidence>